<keyword evidence="3" id="KW-1185">Reference proteome</keyword>
<keyword evidence="1" id="KW-1133">Transmembrane helix</keyword>
<keyword evidence="1" id="KW-0812">Transmembrane</keyword>
<protein>
    <submittedName>
        <fullName evidence="2">DUF4199 domain-containing protein</fullName>
    </submittedName>
</protein>
<sequence>MKGLKVYVRFGMVIALLLIGYFLLVRLFGWHENPWLRLLNGLIVGFGIYEAIRLRKLEKGKDFEYFDGFKTGIYTGFIATLIFVLFMGVYMFHLDPTFPETIMSGWMKGYFQGPGILIFILMVEGFASTIVLSLSFMQRFKPSWNLSKKHPQKA</sequence>
<evidence type="ECO:0000256" key="1">
    <source>
        <dbReference type="SAM" id="Phobius"/>
    </source>
</evidence>
<evidence type="ECO:0000313" key="2">
    <source>
        <dbReference type="EMBL" id="MFD0863494.1"/>
    </source>
</evidence>
<proteinExistence type="predicted"/>
<keyword evidence="1" id="KW-0472">Membrane</keyword>
<feature type="transmembrane region" description="Helical" evidence="1">
    <location>
        <begin position="113"/>
        <end position="137"/>
    </location>
</feature>
<dbReference type="Pfam" id="PF13858">
    <property type="entry name" value="DUF4199"/>
    <property type="match status" value="1"/>
</dbReference>
<feature type="transmembrane region" description="Helical" evidence="1">
    <location>
        <begin position="35"/>
        <end position="52"/>
    </location>
</feature>
<feature type="transmembrane region" description="Helical" evidence="1">
    <location>
        <begin position="73"/>
        <end position="93"/>
    </location>
</feature>
<comment type="caution">
    <text evidence="2">The sequence shown here is derived from an EMBL/GenBank/DDBJ whole genome shotgun (WGS) entry which is preliminary data.</text>
</comment>
<accession>A0ABW3D2Z8</accession>
<dbReference type="RefSeq" id="WP_386409588.1">
    <property type="nucleotide sequence ID" value="NZ_JBHTJH010000017.1"/>
</dbReference>
<dbReference type="Proteomes" id="UP001596978">
    <property type="component" value="Unassembled WGS sequence"/>
</dbReference>
<gene>
    <name evidence="2" type="ORF">ACFQ1M_14860</name>
</gene>
<reference evidence="3" key="1">
    <citation type="journal article" date="2019" name="Int. J. Syst. Evol. Microbiol.">
        <title>The Global Catalogue of Microorganisms (GCM) 10K type strain sequencing project: providing services to taxonomists for standard genome sequencing and annotation.</title>
        <authorList>
            <consortium name="The Broad Institute Genomics Platform"/>
            <consortium name="The Broad Institute Genome Sequencing Center for Infectious Disease"/>
            <person name="Wu L."/>
            <person name="Ma J."/>
        </authorList>
    </citation>
    <scope>NUCLEOTIDE SEQUENCE [LARGE SCALE GENOMIC DNA]</scope>
    <source>
        <strain evidence="3">CCUG 62952</strain>
    </source>
</reference>
<name>A0ABW3D2Z8_9FLAO</name>
<organism evidence="2 3">
    <name type="scientific">Sungkyunkwania multivorans</name>
    <dbReference type="NCBI Taxonomy" id="1173618"/>
    <lineage>
        <taxon>Bacteria</taxon>
        <taxon>Pseudomonadati</taxon>
        <taxon>Bacteroidota</taxon>
        <taxon>Flavobacteriia</taxon>
        <taxon>Flavobacteriales</taxon>
        <taxon>Flavobacteriaceae</taxon>
        <taxon>Sungkyunkwania</taxon>
    </lineage>
</organism>
<feature type="transmembrane region" description="Helical" evidence="1">
    <location>
        <begin position="7"/>
        <end position="29"/>
    </location>
</feature>
<dbReference type="EMBL" id="JBHTJH010000017">
    <property type="protein sequence ID" value="MFD0863494.1"/>
    <property type="molecule type" value="Genomic_DNA"/>
</dbReference>
<dbReference type="InterPro" id="IPR025250">
    <property type="entry name" value="DUF4199"/>
</dbReference>
<evidence type="ECO:0000313" key="3">
    <source>
        <dbReference type="Proteomes" id="UP001596978"/>
    </source>
</evidence>